<evidence type="ECO:0000313" key="2">
    <source>
        <dbReference type="EMBL" id="KAG2489294.1"/>
    </source>
</evidence>
<evidence type="ECO:0000313" key="3">
    <source>
        <dbReference type="Proteomes" id="UP000612055"/>
    </source>
</evidence>
<feature type="compositionally biased region" description="Acidic residues" evidence="1">
    <location>
        <begin position="327"/>
        <end position="346"/>
    </location>
</feature>
<feature type="compositionally biased region" description="Polar residues" evidence="1">
    <location>
        <begin position="1334"/>
        <end position="1359"/>
    </location>
</feature>
<feature type="compositionally biased region" description="Low complexity" evidence="1">
    <location>
        <begin position="786"/>
        <end position="802"/>
    </location>
</feature>
<keyword evidence="3" id="KW-1185">Reference proteome</keyword>
<sequence>MSFGRSTFGGGNGAGASSKSLAAAAANAPPPPPCNELQLLHHIGVYAGVAGLTQCVRLGCTLRRAKWQAMNACWRLELKTEPSMQRTQLQADLLVVSRSAVAAPRLPRVQGRELYTGTVLIANDQLTGPGGEVLLSQTLRGRAVLVVGSPGPESAAWAERCRVAVGFSGSVVLLEVVDAEAGPARQGSGRMMSSPTSPMSQESGGLSPRRSDLAAESPRANRGGLLSRLFGSCCGSACEGGEPGTPRAGAVHSKLERFSPAHAPVLAAPVQPALGGMGSGGLDPVLSDALQDSEGRAQARERDRIRSELEREDTGGQQSGVVLGVTEEGEEEGEEEDGEGEEEGAEGEQGANGGDGGGTGGEVEGWRPSRTSRKSRKSRRSVQVGCTEDGEEPEELSPGKASLRVIRGLGALLNGAHVTLATGEELPADVVLLVPLEGVEPALGFLDVGPPPRGSFGGSSMNGAASFRRAGSSVSMSGGPPGLAGASFTSVADGAGGATGLAEPLYRDILSNSIAAPNFALVGVSADAVKHCARTVAAQAAWLLATWVASEQAEGGEEGAAGGGAAETTAAAADVPVWGSGGGFGATSPGGPVGPAGGAAAWLQEGGLIDETGRGFLRQATPLAVAADLALRAKWRAEAARKGQPELYGQRYLAQLLADLGAPVKSSSSLASRLTGASSATGVQGITRQRLARMLGVKRLRRQPGLSREESRQSIRASPTGANSPRESPCPSRVRMHSYNGARMPSYSGQSYNGGHVMPNGRGSFLLHERMSGSVASRDPSHTNQHMGHGSVHGGSVSMSGVPRSSAPVQGRGIPLNHRGSFDSPHAPYGVQGSEGSTSGFGGSGPRGSPSSFSRQGPTAGHPSVLSPADGQLYRVAEHPSEHMGGTSAERMQAWGPDRSAPSSPAHGLGPGGGGYGSGSYGGGGSAGGAGNSGGGGSRRIPPGLLVPGGSGSAGSMGGGGSGSPFSTAAHQGSGAVSSGGVGEEYASPQARFRSAMLQRHRSTSRLAGVSHASTGLPTGPQPPTPTAVATSGFASPFGFRRTATMSASQVSFDGTNALGLERRSQSGRMSHPRRPGGPGGGGSGGSGTSGQLQRGNSAARMQLLVAAANSASRRRNLVMAAGLGSPSHASSSPEHMDRNGPVQRTSSPAGNMLQKAYSEAIPALNLSPEAISAAYGAYGGAGYGSGGSYGSNGGSPYGYPGAPRTARLSRPSGLGGASVTLLARAAARANGGVRPGDLGAVSEPVAASAPTSPAHNHPQLFSTMSPLSMSQAVADGAQAEGHAMQMAAAAASAAAAALATAPSIGPCISPTGLACPDDAAAEPCAGHRAEGQLPSNPDNPRADTSSGRVGGDSSTRLADSSAQRRRVAARRRSITAPDLRTSGQLHVMSYVPDEGADDEPNPFADPHVQHGHHHNHHLNGVATFQGMIHTEAASLEMSLAADFASPKGLGPGAPSGAGMVAGRTFGDIGEGEPVEPQTA</sequence>
<dbReference type="EMBL" id="JAEHOE010000074">
    <property type="protein sequence ID" value="KAG2489294.1"/>
    <property type="molecule type" value="Genomic_DNA"/>
</dbReference>
<feature type="compositionally biased region" description="Basic residues" evidence="1">
    <location>
        <begin position="1364"/>
        <end position="1374"/>
    </location>
</feature>
<feature type="region of interest" description="Disordered" evidence="1">
    <location>
        <begin position="772"/>
        <end position="868"/>
    </location>
</feature>
<feature type="compositionally biased region" description="Low complexity" evidence="1">
    <location>
        <begin position="847"/>
        <end position="857"/>
    </location>
</feature>
<protein>
    <submittedName>
        <fullName evidence="2">Uncharacterized protein</fullName>
    </submittedName>
</protein>
<dbReference type="Proteomes" id="UP000612055">
    <property type="component" value="Unassembled WGS sequence"/>
</dbReference>
<feature type="compositionally biased region" description="Gly residues" evidence="1">
    <location>
        <begin position="350"/>
        <end position="363"/>
    </location>
</feature>
<feature type="region of interest" description="Disordered" evidence="1">
    <location>
        <begin position="1328"/>
        <end position="1379"/>
    </location>
</feature>
<reference evidence="2" key="1">
    <citation type="journal article" date="2020" name="bioRxiv">
        <title>Comparative genomics of Chlamydomonas.</title>
        <authorList>
            <person name="Craig R.J."/>
            <person name="Hasan A.R."/>
            <person name="Ness R.W."/>
            <person name="Keightley P.D."/>
        </authorList>
    </citation>
    <scope>NUCLEOTIDE SEQUENCE</scope>
    <source>
        <strain evidence="2">CCAP 11/70</strain>
    </source>
</reference>
<gene>
    <name evidence="2" type="ORF">HYH03_012126</name>
</gene>
<feature type="region of interest" description="Disordered" evidence="1">
    <location>
        <begin position="1456"/>
        <end position="1480"/>
    </location>
</feature>
<proteinExistence type="predicted"/>
<feature type="compositionally biased region" description="Polar residues" evidence="1">
    <location>
        <begin position="191"/>
        <end position="204"/>
    </location>
</feature>
<feature type="compositionally biased region" description="Gly residues" evidence="1">
    <location>
        <begin position="909"/>
        <end position="938"/>
    </location>
</feature>
<feature type="region of interest" description="Disordered" evidence="1">
    <location>
        <begin position="1063"/>
        <end position="1097"/>
    </location>
</feature>
<evidence type="ECO:0000256" key="1">
    <source>
        <dbReference type="SAM" id="MobiDB-lite"/>
    </source>
</evidence>
<feature type="region of interest" description="Disordered" evidence="1">
    <location>
        <begin position="998"/>
        <end position="1030"/>
    </location>
</feature>
<feature type="compositionally biased region" description="Gly residues" evidence="1">
    <location>
        <begin position="947"/>
        <end position="963"/>
    </location>
</feature>
<feature type="region of interest" description="Disordered" evidence="1">
    <location>
        <begin position="183"/>
        <end position="219"/>
    </location>
</feature>
<name>A0A836BVR5_9CHLO</name>
<feature type="compositionally biased region" description="Basic and acidic residues" evidence="1">
    <location>
        <begin position="293"/>
        <end position="314"/>
    </location>
</feature>
<feature type="region of interest" description="Disordered" evidence="1">
    <location>
        <begin position="881"/>
        <end position="984"/>
    </location>
</feature>
<dbReference type="OrthoDB" id="547657at2759"/>
<accession>A0A836BVR5</accession>
<feature type="compositionally biased region" description="Polar residues" evidence="1">
    <location>
        <begin position="714"/>
        <end position="726"/>
    </location>
</feature>
<feature type="region of interest" description="Disordered" evidence="1">
    <location>
        <begin position="1124"/>
        <end position="1148"/>
    </location>
</feature>
<feature type="region of interest" description="Disordered" evidence="1">
    <location>
        <begin position="279"/>
        <end position="399"/>
    </location>
</feature>
<feature type="compositionally biased region" description="Gly residues" evidence="1">
    <location>
        <begin position="1077"/>
        <end position="1089"/>
    </location>
</feature>
<feature type="region of interest" description="Disordered" evidence="1">
    <location>
        <begin position="695"/>
        <end position="732"/>
    </location>
</feature>
<organism evidence="2 3">
    <name type="scientific">Edaphochlamys debaryana</name>
    <dbReference type="NCBI Taxonomy" id="47281"/>
    <lineage>
        <taxon>Eukaryota</taxon>
        <taxon>Viridiplantae</taxon>
        <taxon>Chlorophyta</taxon>
        <taxon>core chlorophytes</taxon>
        <taxon>Chlorophyceae</taxon>
        <taxon>CS clade</taxon>
        <taxon>Chlamydomonadales</taxon>
        <taxon>Chlamydomonadales incertae sedis</taxon>
        <taxon>Edaphochlamys</taxon>
    </lineage>
</organism>
<comment type="caution">
    <text evidence="2">The sequence shown here is derived from an EMBL/GenBank/DDBJ whole genome shotgun (WGS) entry which is preliminary data.</text>
</comment>
<feature type="compositionally biased region" description="Basic residues" evidence="1">
    <location>
        <begin position="370"/>
        <end position="380"/>
    </location>
</feature>